<feature type="domain" description="Major facilitator superfamily (MFS) profile" evidence="6">
    <location>
        <begin position="1"/>
        <end position="404"/>
    </location>
</feature>
<dbReference type="STRING" id="51028.A0A0N4V041"/>
<evidence type="ECO:0000259" key="6">
    <source>
        <dbReference type="PROSITE" id="PS50850"/>
    </source>
</evidence>
<dbReference type="OrthoDB" id="2985014at2759"/>
<keyword evidence="2 5" id="KW-0812">Transmembrane</keyword>
<dbReference type="GO" id="GO:0006820">
    <property type="term" value="P:monoatomic anion transport"/>
    <property type="evidence" value="ECO:0007669"/>
    <property type="project" value="TreeGrafter"/>
</dbReference>
<evidence type="ECO:0000256" key="1">
    <source>
        <dbReference type="ARBA" id="ARBA00004141"/>
    </source>
</evidence>
<dbReference type="PROSITE" id="PS50850">
    <property type="entry name" value="MFS"/>
    <property type="match status" value="1"/>
</dbReference>
<dbReference type="InterPro" id="IPR011701">
    <property type="entry name" value="MFS"/>
</dbReference>
<dbReference type="GO" id="GO:0016020">
    <property type="term" value="C:membrane"/>
    <property type="evidence" value="ECO:0007669"/>
    <property type="project" value="UniProtKB-SubCell"/>
</dbReference>
<dbReference type="GO" id="GO:0022857">
    <property type="term" value="F:transmembrane transporter activity"/>
    <property type="evidence" value="ECO:0007669"/>
    <property type="project" value="InterPro"/>
</dbReference>
<name>A0A0N4V041_ENTVE</name>
<feature type="transmembrane region" description="Helical" evidence="5">
    <location>
        <begin position="343"/>
        <end position="366"/>
    </location>
</feature>
<protein>
    <submittedName>
        <fullName evidence="9">MFS domain-containing protein</fullName>
    </submittedName>
</protein>
<feature type="transmembrane region" description="Helical" evidence="5">
    <location>
        <begin position="254"/>
        <end position="275"/>
    </location>
</feature>
<dbReference type="InterPro" id="IPR050382">
    <property type="entry name" value="MFS_Na/Anion_cotransporter"/>
</dbReference>
<evidence type="ECO:0000313" key="8">
    <source>
        <dbReference type="Proteomes" id="UP000274131"/>
    </source>
</evidence>
<evidence type="ECO:0000256" key="5">
    <source>
        <dbReference type="SAM" id="Phobius"/>
    </source>
</evidence>
<evidence type="ECO:0000256" key="3">
    <source>
        <dbReference type="ARBA" id="ARBA00022989"/>
    </source>
</evidence>
<proteinExistence type="predicted"/>
<dbReference type="FunFam" id="1.20.1250.20:FF:000355">
    <property type="entry name" value="SLC (SoLute Carrier) homolog"/>
    <property type="match status" value="1"/>
</dbReference>
<keyword evidence="3 5" id="KW-1133">Transmembrane helix</keyword>
<feature type="transmembrane region" description="Helical" evidence="5">
    <location>
        <begin position="312"/>
        <end position="331"/>
    </location>
</feature>
<dbReference type="InterPro" id="IPR036259">
    <property type="entry name" value="MFS_trans_sf"/>
</dbReference>
<organism evidence="9">
    <name type="scientific">Enterobius vermicularis</name>
    <name type="common">Human pinworm</name>
    <dbReference type="NCBI Taxonomy" id="51028"/>
    <lineage>
        <taxon>Eukaryota</taxon>
        <taxon>Metazoa</taxon>
        <taxon>Ecdysozoa</taxon>
        <taxon>Nematoda</taxon>
        <taxon>Chromadorea</taxon>
        <taxon>Rhabditida</taxon>
        <taxon>Spirurina</taxon>
        <taxon>Oxyuridomorpha</taxon>
        <taxon>Oxyuroidea</taxon>
        <taxon>Oxyuridae</taxon>
        <taxon>Enterobius</taxon>
    </lineage>
</organism>
<dbReference type="EMBL" id="UXUI01007483">
    <property type="protein sequence ID" value="VDD87831.1"/>
    <property type="molecule type" value="Genomic_DNA"/>
</dbReference>
<keyword evidence="4 5" id="KW-0472">Membrane</keyword>
<feature type="transmembrane region" description="Helical" evidence="5">
    <location>
        <begin position="126"/>
        <end position="145"/>
    </location>
</feature>
<dbReference type="PANTHER" id="PTHR11662:SF72">
    <property type="entry name" value="MAJOR FACILITATOR SUPERFAMILY (MFS) PROFILE DOMAIN-CONTAINING PROTEIN"/>
    <property type="match status" value="1"/>
</dbReference>
<dbReference type="Pfam" id="PF07690">
    <property type="entry name" value="MFS_1"/>
    <property type="match status" value="1"/>
</dbReference>
<dbReference type="PANTHER" id="PTHR11662">
    <property type="entry name" value="SOLUTE CARRIER FAMILY 17"/>
    <property type="match status" value="1"/>
</dbReference>
<accession>A0A0N4V041</accession>
<reference evidence="9" key="1">
    <citation type="submission" date="2017-02" db="UniProtKB">
        <authorList>
            <consortium name="WormBaseParasite"/>
        </authorList>
    </citation>
    <scope>IDENTIFICATION</scope>
</reference>
<reference evidence="7 8" key="2">
    <citation type="submission" date="2018-10" db="EMBL/GenBank/DDBJ databases">
        <authorList>
            <consortium name="Pathogen Informatics"/>
        </authorList>
    </citation>
    <scope>NUCLEOTIDE SEQUENCE [LARGE SCALE GENOMIC DNA]</scope>
</reference>
<dbReference type="SUPFAM" id="SSF103473">
    <property type="entry name" value="MFS general substrate transporter"/>
    <property type="match status" value="1"/>
</dbReference>
<gene>
    <name evidence="7" type="ORF">EVEC_LOCUS2974</name>
</gene>
<evidence type="ECO:0000256" key="4">
    <source>
        <dbReference type="ARBA" id="ARBA00023136"/>
    </source>
</evidence>
<feature type="transmembrane region" description="Helical" evidence="5">
    <location>
        <begin position="213"/>
        <end position="234"/>
    </location>
</feature>
<feature type="transmembrane region" description="Helical" evidence="5">
    <location>
        <begin position="378"/>
        <end position="399"/>
    </location>
</feature>
<dbReference type="AlphaFoldDB" id="A0A0N4V041"/>
<evidence type="ECO:0000313" key="9">
    <source>
        <dbReference type="WBParaSite" id="EVEC_0000326601-mRNA-1"/>
    </source>
</evidence>
<dbReference type="InterPro" id="IPR020846">
    <property type="entry name" value="MFS_dom"/>
</dbReference>
<evidence type="ECO:0000313" key="7">
    <source>
        <dbReference type="EMBL" id="VDD87831.1"/>
    </source>
</evidence>
<dbReference type="WBParaSite" id="EVEC_0000326601-mRNA-1">
    <property type="protein sequence ID" value="EVEC_0000326601-mRNA-1"/>
    <property type="gene ID" value="EVEC_0000326601"/>
</dbReference>
<comment type="subcellular location">
    <subcellularLocation>
        <location evidence="1">Membrane</location>
        <topology evidence="1">Multi-pass membrane protein</topology>
    </subcellularLocation>
</comment>
<feature type="transmembrane region" description="Helical" evidence="5">
    <location>
        <begin position="16"/>
        <end position="34"/>
    </location>
</feature>
<dbReference type="Proteomes" id="UP000274131">
    <property type="component" value="Unassembled WGS sequence"/>
</dbReference>
<feature type="transmembrane region" description="Helical" evidence="5">
    <location>
        <begin position="287"/>
        <end position="306"/>
    </location>
</feature>
<dbReference type="Gene3D" id="1.20.1250.20">
    <property type="entry name" value="MFS general substrate transporter like domains"/>
    <property type="match status" value="2"/>
</dbReference>
<keyword evidence="8" id="KW-1185">Reference proteome</keyword>
<feature type="transmembrane region" description="Helical" evidence="5">
    <location>
        <begin position="54"/>
        <end position="76"/>
    </location>
</feature>
<evidence type="ECO:0000256" key="2">
    <source>
        <dbReference type="ARBA" id="ARBA00022692"/>
    </source>
</evidence>
<sequence length="407" mass="44478">MEPAQTHPPLISLYSVRFRIGVFLLAALCIEGLMRSNLNMAMVCMVNRTAIAELAYLIDWFGATIVVQIGAIVNVVGTLVTPLVSEYLGAFVLMFVRFLMGAGQGILVPCTSVLIAHWFPPEEKSFALGISTAGNQLSIIFAMIFTAELCQVPVLDGWPTAFYLHVIILMDFPVERETSFLALFLWGMNCGTEKYLLAVQDTPWKVILSSYSVWATAMSSFSQSFATVGMVTYIPLYYRTVLRMNLTANGILSAAPFVSQLLSKVVFVYFATVAAKHGFGLTPITKACNFIAAIGTAVCYLCLLFLDCHTKWAAVFMICMAMAILSGYVPGYQTGIVSIAPKYTSAVASFCRLLGNLASVASPSLIGFINRRGTVSEWRLVFIVMAATLTVTGIFYQICGSGRFFFI</sequence>
<feature type="transmembrane region" description="Helical" evidence="5">
    <location>
        <begin position="88"/>
        <end position="119"/>
    </location>
</feature>